<proteinExistence type="predicted"/>
<protein>
    <submittedName>
        <fullName evidence="1">Uncharacterized protein</fullName>
    </submittedName>
</protein>
<organism evidence="1 2">
    <name type="scientific">Canavalia gladiata</name>
    <name type="common">Sword bean</name>
    <name type="synonym">Dolichos gladiatus</name>
    <dbReference type="NCBI Taxonomy" id="3824"/>
    <lineage>
        <taxon>Eukaryota</taxon>
        <taxon>Viridiplantae</taxon>
        <taxon>Streptophyta</taxon>
        <taxon>Embryophyta</taxon>
        <taxon>Tracheophyta</taxon>
        <taxon>Spermatophyta</taxon>
        <taxon>Magnoliopsida</taxon>
        <taxon>eudicotyledons</taxon>
        <taxon>Gunneridae</taxon>
        <taxon>Pentapetalae</taxon>
        <taxon>rosids</taxon>
        <taxon>fabids</taxon>
        <taxon>Fabales</taxon>
        <taxon>Fabaceae</taxon>
        <taxon>Papilionoideae</taxon>
        <taxon>50 kb inversion clade</taxon>
        <taxon>NPAAA clade</taxon>
        <taxon>indigoferoid/millettioid clade</taxon>
        <taxon>Phaseoleae</taxon>
        <taxon>Canavalia</taxon>
    </lineage>
</organism>
<comment type="caution">
    <text evidence="1">The sequence shown here is derived from an EMBL/GenBank/DDBJ whole genome shotgun (WGS) entry which is preliminary data.</text>
</comment>
<evidence type="ECO:0000313" key="2">
    <source>
        <dbReference type="Proteomes" id="UP001367508"/>
    </source>
</evidence>
<dbReference type="Proteomes" id="UP001367508">
    <property type="component" value="Unassembled WGS sequence"/>
</dbReference>
<dbReference type="AlphaFoldDB" id="A0AAN9QKC0"/>
<gene>
    <name evidence="1" type="ORF">VNO77_19248</name>
</gene>
<sequence>MIGPRVSDHDKLTFHIGLFKLKLGLPTPKRDVEPSGWSVCLYPPWNVNSTPSTRIPKIPLKNLINPHSILRLQMTTLPLWSLRVPVMPLLA</sequence>
<name>A0AAN9QKC0_CANGL</name>
<accession>A0AAN9QKC0</accession>
<reference evidence="1 2" key="1">
    <citation type="submission" date="2024-01" db="EMBL/GenBank/DDBJ databases">
        <title>The genomes of 5 underutilized Papilionoideae crops provide insights into root nodulation and disease resistanc.</title>
        <authorList>
            <person name="Jiang F."/>
        </authorList>
    </citation>
    <scope>NUCLEOTIDE SEQUENCE [LARGE SCALE GENOMIC DNA]</scope>
    <source>
        <strain evidence="1">LVBAO_FW01</strain>
        <tissue evidence="1">Leaves</tissue>
    </source>
</reference>
<evidence type="ECO:0000313" key="1">
    <source>
        <dbReference type="EMBL" id="KAK7338627.1"/>
    </source>
</evidence>
<dbReference type="EMBL" id="JAYMYQ010000004">
    <property type="protein sequence ID" value="KAK7338627.1"/>
    <property type="molecule type" value="Genomic_DNA"/>
</dbReference>
<keyword evidence="2" id="KW-1185">Reference proteome</keyword>